<dbReference type="Proteomes" id="UP001066276">
    <property type="component" value="Chromosome 9"/>
</dbReference>
<evidence type="ECO:0000256" key="2">
    <source>
        <dbReference type="SAM" id="SignalP"/>
    </source>
</evidence>
<feature type="region of interest" description="Disordered" evidence="1">
    <location>
        <begin position="142"/>
        <end position="166"/>
    </location>
</feature>
<feature type="signal peptide" evidence="2">
    <location>
        <begin position="1"/>
        <end position="16"/>
    </location>
</feature>
<reference evidence="3" key="1">
    <citation type="journal article" date="2022" name="bioRxiv">
        <title>Sequencing and chromosome-scale assembly of the giantPleurodeles waltlgenome.</title>
        <authorList>
            <person name="Brown T."/>
            <person name="Elewa A."/>
            <person name="Iarovenko S."/>
            <person name="Subramanian E."/>
            <person name="Araus A.J."/>
            <person name="Petzold A."/>
            <person name="Susuki M."/>
            <person name="Suzuki K.-i.T."/>
            <person name="Hayashi T."/>
            <person name="Toyoda A."/>
            <person name="Oliveira C."/>
            <person name="Osipova E."/>
            <person name="Leigh N.D."/>
            <person name="Simon A."/>
            <person name="Yun M.H."/>
        </authorList>
    </citation>
    <scope>NUCLEOTIDE SEQUENCE</scope>
    <source>
        <strain evidence="3">20211129_DDA</strain>
        <tissue evidence="3">Liver</tissue>
    </source>
</reference>
<evidence type="ECO:0000313" key="4">
    <source>
        <dbReference type="Proteomes" id="UP001066276"/>
    </source>
</evidence>
<feature type="compositionally biased region" description="Low complexity" evidence="1">
    <location>
        <begin position="46"/>
        <end position="61"/>
    </location>
</feature>
<evidence type="ECO:0000256" key="1">
    <source>
        <dbReference type="SAM" id="MobiDB-lite"/>
    </source>
</evidence>
<protein>
    <submittedName>
        <fullName evidence="3">Uncharacterized protein</fullName>
    </submittedName>
</protein>
<feature type="region of interest" description="Disordered" evidence="1">
    <location>
        <begin position="259"/>
        <end position="283"/>
    </location>
</feature>
<keyword evidence="4" id="KW-1185">Reference proteome</keyword>
<name>A0AAV7MGB5_PLEWA</name>
<evidence type="ECO:0000313" key="3">
    <source>
        <dbReference type="EMBL" id="KAJ1102816.1"/>
    </source>
</evidence>
<accession>A0AAV7MGB5</accession>
<sequence>MVALVPAALSLLLCGAEEVEEMCSRRILKRPFILLYGFVKTPHQPPQDAGAAPAAKPVARPGEAAEREERWQRRLPWKNLILTVSWAPSDNASLTARCVYCPTLAQGQRAGGCLAEVRRKQHILPKLRESIYGLKAHTWPGPDERLRSSSSRLTRPPLGPRGPLGGRVRWPQRLGASLAERSVLWRTLFSSGGGMWRVRHVLLARGTYKRRALPLPLFSARGHHLAALAPRCLLPLRAHLHARYVSRFSSLLRRREDAHRRRARAPRPLCRGRQSRAQHAPPRARSFPALFEAARGEHASLPHSGARSFSRRFWATDQEHGLRATPPSSYCTDEWRQTAPCVRPRGTRPHALPFTSGRTLQQRAALQESSNRCQAA</sequence>
<proteinExistence type="predicted"/>
<feature type="chain" id="PRO_5043653135" evidence="2">
    <location>
        <begin position="17"/>
        <end position="376"/>
    </location>
</feature>
<comment type="caution">
    <text evidence="3">The sequence shown here is derived from an EMBL/GenBank/DDBJ whole genome shotgun (WGS) entry which is preliminary data.</text>
</comment>
<dbReference type="AlphaFoldDB" id="A0AAV7MGB5"/>
<dbReference type="EMBL" id="JANPWB010000013">
    <property type="protein sequence ID" value="KAJ1102816.1"/>
    <property type="molecule type" value="Genomic_DNA"/>
</dbReference>
<feature type="region of interest" description="Disordered" evidence="1">
    <location>
        <begin position="45"/>
        <end position="70"/>
    </location>
</feature>
<gene>
    <name evidence="3" type="ORF">NDU88_000258</name>
</gene>
<organism evidence="3 4">
    <name type="scientific">Pleurodeles waltl</name>
    <name type="common">Iberian ribbed newt</name>
    <dbReference type="NCBI Taxonomy" id="8319"/>
    <lineage>
        <taxon>Eukaryota</taxon>
        <taxon>Metazoa</taxon>
        <taxon>Chordata</taxon>
        <taxon>Craniata</taxon>
        <taxon>Vertebrata</taxon>
        <taxon>Euteleostomi</taxon>
        <taxon>Amphibia</taxon>
        <taxon>Batrachia</taxon>
        <taxon>Caudata</taxon>
        <taxon>Salamandroidea</taxon>
        <taxon>Salamandridae</taxon>
        <taxon>Pleurodelinae</taxon>
        <taxon>Pleurodeles</taxon>
    </lineage>
</organism>
<keyword evidence="2" id="KW-0732">Signal</keyword>